<dbReference type="GO" id="GO:0004222">
    <property type="term" value="F:metalloendopeptidase activity"/>
    <property type="evidence" value="ECO:0007669"/>
    <property type="project" value="InterPro"/>
</dbReference>
<feature type="domain" description="Peptidase M16 C-terminal" evidence="6">
    <location>
        <begin position="201"/>
        <end position="384"/>
    </location>
</feature>
<dbReference type="Gene3D" id="3.30.830.10">
    <property type="entry name" value="Metalloenzyme, LuxS/M16 peptidase-like"/>
    <property type="match status" value="2"/>
</dbReference>
<evidence type="ECO:0000313" key="7">
    <source>
        <dbReference type="EMBL" id="MZR29263.1"/>
    </source>
</evidence>
<dbReference type="GO" id="GO:0046872">
    <property type="term" value="F:metal ion binding"/>
    <property type="evidence" value="ECO:0007669"/>
    <property type="project" value="InterPro"/>
</dbReference>
<dbReference type="InterPro" id="IPR011249">
    <property type="entry name" value="Metalloenz_LuxS/M16"/>
</dbReference>
<comment type="cofactor">
    <cofactor evidence="1">
        <name>Zn(2+)</name>
        <dbReference type="ChEBI" id="CHEBI:29105"/>
    </cofactor>
</comment>
<dbReference type="InterPro" id="IPR001431">
    <property type="entry name" value="Pept_M16_Zn_BS"/>
</dbReference>
<dbReference type="PANTHER" id="PTHR11851:SF49">
    <property type="entry name" value="MITOCHONDRIAL-PROCESSING PEPTIDASE SUBUNIT ALPHA"/>
    <property type="match status" value="1"/>
</dbReference>
<proteinExistence type="inferred from homology"/>
<reference evidence="7 8" key="1">
    <citation type="submission" date="2019-12" db="EMBL/GenBank/DDBJ databases">
        <title>Snethiella sp. nov. sp. isolated from sea sand.</title>
        <authorList>
            <person name="Kim J."/>
            <person name="Jeong S.E."/>
            <person name="Jung H.S."/>
            <person name="Jeon C.O."/>
        </authorList>
    </citation>
    <scope>NUCLEOTIDE SEQUENCE [LARGE SCALE GENOMIC DNA]</scope>
    <source>
        <strain evidence="7 8">DP05</strain>
    </source>
</reference>
<accession>A0A6L8W3Y3</accession>
<evidence type="ECO:0000256" key="4">
    <source>
        <dbReference type="RuleBase" id="RU004447"/>
    </source>
</evidence>
<evidence type="ECO:0000256" key="3">
    <source>
        <dbReference type="ARBA" id="ARBA00023049"/>
    </source>
</evidence>
<name>A0A6L8W3Y3_9PROT</name>
<dbReference type="PROSITE" id="PS00143">
    <property type="entry name" value="INSULINASE"/>
    <property type="match status" value="1"/>
</dbReference>
<dbReference type="Pfam" id="PF00675">
    <property type="entry name" value="Peptidase_M16"/>
    <property type="match status" value="1"/>
</dbReference>
<evidence type="ECO:0000259" key="6">
    <source>
        <dbReference type="Pfam" id="PF05193"/>
    </source>
</evidence>
<dbReference type="InterPro" id="IPR050361">
    <property type="entry name" value="MPP/UQCRC_Complex"/>
</dbReference>
<dbReference type="InterPro" id="IPR007863">
    <property type="entry name" value="Peptidase_M16_C"/>
</dbReference>
<comment type="caution">
    <text evidence="7">The sequence shown here is derived from an EMBL/GenBank/DDBJ whole genome shotgun (WGS) entry which is preliminary data.</text>
</comment>
<gene>
    <name evidence="7" type="ORF">GQE98_01315</name>
</gene>
<sequence>MGPMRQLFIFVTFFSLAFGGSPGNLFAKETIPTLFDPKVTTLENGLEVVVLEDHRAPIVTHMVWYRAGAADEKPLKSGIAHFLEHLMFKGTKTLEPGEFSAIVAENGGQENAFTSQDYTAYFQNVSADKLPLFMEMEADRMTNLVLTDEIVAPELKVVLEERSQRTDNNPAALFGEQFDAAQFLAHPYGTPVIGWRHEIEKLTTKDALDWYNTYYAPNNAILIVAGDVTAEEVFELAKKYYGPIPAREIPNRERVQEPPQLAKRVIEMSDKRVRQPSWRKSYLAPSARSEDQRNLRALEVLSQIMGGGVTSRLYNNLVVDKKIATSAGAYFHSGSYDKSTFVLYGSPTPDYSLEDVEGAIQAIVKDIVENGVTEKELVRAKKKLLADAIYARDSIRGAANILGSSLASGETIEQIVNWPKNISKITAEDVQKAAEMVFDDRKSVVGRLLPEDAKS</sequence>
<evidence type="ECO:0000256" key="2">
    <source>
        <dbReference type="ARBA" id="ARBA00007261"/>
    </source>
</evidence>
<evidence type="ECO:0000313" key="8">
    <source>
        <dbReference type="Proteomes" id="UP000476030"/>
    </source>
</evidence>
<dbReference type="SUPFAM" id="SSF63411">
    <property type="entry name" value="LuxS/MPP-like metallohydrolase"/>
    <property type="match status" value="2"/>
</dbReference>
<evidence type="ECO:0000259" key="5">
    <source>
        <dbReference type="Pfam" id="PF00675"/>
    </source>
</evidence>
<keyword evidence="3" id="KW-0482">Metalloprotease</keyword>
<dbReference type="EMBL" id="WTUW01000001">
    <property type="protein sequence ID" value="MZR29263.1"/>
    <property type="molecule type" value="Genomic_DNA"/>
</dbReference>
<feature type="domain" description="Peptidase M16 N-terminal" evidence="5">
    <location>
        <begin position="48"/>
        <end position="192"/>
    </location>
</feature>
<protein>
    <submittedName>
        <fullName evidence="7">Insulinase family protein</fullName>
    </submittedName>
</protein>
<keyword evidence="8" id="KW-1185">Reference proteome</keyword>
<dbReference type="Pfam" id="PF05193">
    <property type="entry name" value="Peptidase_M16_C"/>
    <property type="match status" value="1"/>
</dbReference>
<dbReference type="GO" id="GO:0006508">
    <property type="term" value="P:proteolysis"/>
    <property type="evidence" value="ECO:0007669"/>
    <property type="project" value="InterPro"/>
</dbReference>
<comment type="similarity">
    <text evidence="2 4">Belongs to the peptidase M16 family.</text>
</comment>
<evidence type="ECO:0000256" key="1">
    <source>
        <dbReference type="ARBA" id="ARBA00001947"/>
    </source>
</evidence>
<keyword evidence="3" id="KW-0378">Hydrolase</keyword>
<dbReference type="PANTHER" id="PTHR11851">
    <property type="entry name" value="METALLOPROTEASE"/>
    <property type="match status" value="1"/>
</dbReference>
<keyword evidence="3" id="KW-0645">Protease</keyword>
<dbReference type="Proteomes" id="UP000476030">
    <property type="component" value="Unassembled WGS sequence"/>
</dbReference>
<dbReference type="AlphaFoldDB" id="A0A6L8W3Y3"/>
<dbReference type="InterPro" id="IPR011765">
    <property type="entry name" value="Pept_M16_N"/>
</dbReference>
<organism evidence="7 8">
    <name type="scientific">Sneathiella litorea</name>
    <dbReference type="NCBI Taxonomy" id="2606216"/>
    <lineage>
        <taxon>Bacteria</taxon>
        <taxon>Pseudomonadati</taxon>
        <taxon>Pseudomonadota</taxon>
        <taxon>Alphaproteobacteria</taxon>
        <taxon>Sneathiellales</taxon>
        <taxon>Sneathiellaceae</taxon>
        <taxon>Sneathiella</taxon>
    </lineage>
</organism>
<dbReference type="RefSeq" id="WP_161313747.1">
    <property type="nucleotide sequence ID" value="NZ_WTUW01000001.1"/>
</dbReference>